<dbReference type="InterPro" id="IPR011098">
    <property type="entry name" value="G5_dom"/>
</dbReference>
<dbReference type="InterPro" id="IPR036908">
    <property type="entry name" value="RlpA-like_sf"/>
</dbReference>
<proteinExistence type="predicted"/>
<dbReference type="InterPro" id="IPR007137">
    <property type="entry name" value="DUF348"/>
</dbReference>
<dbReference type="CDD" id="cd22786">
    <property type="entry name" value="DPBB_YuiC-like"/>
    <property type="match status" value="1"/>
</dbReference>
<dbReference type="SMART" id="SM01208">
    <property type="entry name" value="G5"/>
    <property type="match status" value="1"/>
</dbReference>
<dbReference type="Pfam" id="PF07501">
    <property type="entry name" value="G5"/>
    <property type="match status" value="1"/>
</dbReference>
<dbReference type="Proteomes" id="UP000326671">
    <property type="component" value="Unassembled WGS sequence"/>
</dbReference>
<evidence type="ECO:0000256" key="1">
    <source>
        <dbReference type="ARBA" id="ARBA00022729"/>
    </source>
</evidence>
<evidence type="ECO:0000313" key="3">
    <source>
        <dbReference type="EMBL" id="KAA9012021.1"/>
    </source>
</evidence>
<dbReference type="Gene3D" id="2.20.230.10">
    <property type="entry name" value="Resuscitation-promoting factor rpfb"/>
    <property type="match status" value="1"/>
</dbReference>
<dbReference type="PANTHER" id="PTHR39160:SF4">
    <property type="entry name" value="RESUSCITATION-PROMOTING FACTOR RPFB"/>
    <property type="match status" value="1"/>
</dbReference>
<dbReference type="GO" id="GO:0009254">
    <property type="term" value="P:peptidoglycan turnover"/>
    <property type="evidence" value="ECO:0007669"/>
    <property type="project" value="InterPro"/>
</dbReference>
<evidence type="ECO:0000259" key="2">
    <source>
        <dbReference type="PROSITE" id="PS51109"/>
    </source>
</evidence>
<dbReference type="Pfam" id="PF06725">
    <property type="entry name" value="3D"/>
    <property type="match status" value="1"/>
</dbReference>
<reference evidence="3 4" key="1">
    <citation type="submission" date="2019-09" db="EMBL/GenBank/DDBJ databases">
        <title>Whole genome sequences of isolates from the Mars Exploration Rovers.</title>
        <authorList>
            <person name="Seuylemezian A."/>
            <person name="Vaishampayan P."/>
        </authorList>
    </citation>
    <scope>NUCLEOTIDE SEQUENCE [LARGE SCALE GENOMIC DNA]</scope>
    <source>
        <strain evidence="3 4">MER_TA_151</strain>
    </source>
</reference>
<gene>
    <name evidence="3" type="ORF">F4V44_26310</name>
</gene>
<sequence>MKNLFSKLVNTKKLSIIIASFIVLLFSAGFITYETTKKSVTLSLNGDERVLKTHATTVQDVLDEADISLKSKDYLFPSKDSRVTDNLKVVWKSAKQVQLSTVNEEKTIWTTAMTVKEFLKEQNITINEHDQVKPKTSTVLQKGMNVVVNKAFPLTLNDGGVVKEVWSTSTTVADFLKQQRITLAELDRIEPGLDSTVSENGVVNVIRVEKVTDVVEEPLSFAVVTQKDENLNKGSEKILTPGQEGLISREYEITKENGQEVSRTVLNETVLKDKVDQVVAVGAKEIAEIASRGGESGREMYVTATAYTASCSGCSGTTATGLNLHANPNAKVIAVDPRVIPLGSKVYVEGYGYAVASDTGGAIKGNKIDVFISSKQAAYQWGRKTVKIKVLD</sequence>
<dbReference type="GO" id="GO:0019867">
    <property type="term" value="C:outer membrane"/>
    <property type="evidence" value="ECO:0007669"/>
    <property type="project" value="InterPro"/>
</dbReference>
<dbReference type="Pfam" id="PF03990">
    <property type="entry name" value="DUF348"/>
    <property type="match status" value="3"/>
</dbReference>
<dbReference type="SUPFAM" id="SSF50685">
    <property type="entry name" value="Barwin-like endoglucanases"/>
    <property type="match status" value="1"/>
</dbReference>
<dbReference type="PANTHER" id="PTHR39160">
    <property type="entry name" value="CELL WALL-BINDING PROTEIN YOCH"/>
    <property type="match status" value="1"/>
</dbReference>
<protein>
    <submittedName>
        <fullName evidence="3">DUF348 domain-containing protein</fullName>
    </submittedName>
</protein>
<dbReference type="InterPro" id="IPR010611">
    <property type="entry name" value="3D_dom"/>
</dbReference>
<dbReference type="PROSITE" id="PS51109">
    <property type="entry name" value="G5"/>
    <property type="match status" value="1"/>
</dbReference>
<evidence type="ECO:0000313" key="4">
    <source>
        <dbReference type="Proteomes" id="UP000326671"/>
    </source>
</evidence>
<keyword evidence="1" id="KW-0732">Signal</keyword>
<dbReference type="GO" id="GO:0004553">
    <property type="term" value="F:hydrolase activity, hydrolyzing O-glycosyl compounds"/>
    <property type="evidence" value="ECO:0007669"/>
    <property type="project" value="InterPro"/>
</dbReference>
<dbReference type="AlphaFoldDB" id="A0A5J5GUS6"/>
<dbReference type="RefSeq" id="WP_150442944.1">
    <property type="nucleotide sequence ID" value="NZ_VYKL01000065.1"/>
</dbReference>
<dbReference type="InterPro" id="IPR051933">
    <property type="entry name" value="Resuscitation_pf_RpfB"/>
</dbReference>
<keyword evidence="4" id="KW-1185">Reference proteome</keyword>
<name>A0A5J5GUS6_9BACI</name>
<accession>A0A5J5GUS6</accession>
<dbReference type="OrthoDB" id="9798935at2"/>
<dbReference type="Gene3D" id="2.40.40.10">
    <property type="entry name" value="RlpA-like domain"/>
    <property type="match status" value="1"/>
</dbReference>
<organism evidence="3 4">
    <name type="scientific">Niallia endozanthoxylica</name>
    <dbReference type="NCBI Taxonomy" id="2036016"/>
    <lineage>
        <taxon>Bacteria</taxon>
        <taxon>Bacillati</taxon>
        <taxon>Bacillota</taxon>
        <taxon>Bacilli</taxon>
        <taxon>Bacillales</taxon>
        <taxon>Bacillaceae</taxon>
        <taxon>Niallia</taxon>
    </lineage>
</organism>
<comment type="caution">
    <text evidence="3">The sequence shown here is derived from an EMBL/GenBank/DDBJ whole genome shotgun (WGS) entry which is preliminary data.</text>
</comment>
<dbReference type="EMBL" id="VYKL01000065">
    <property type="protein sequence ID" value="KAA9012021.1"/>
    <property type="molecule type" value="Genomic_DNA"/>
</dbReference>
<feature type="domain" description="G5" evidence="2">
    <location>
        <begin position="205"/>
        <end position="285"/>
    </location>
</feature>